<proteinExistence type="predicted"/>
<protein>
    <submittedName>
        <fullName evidence="1">Uncharacterized protein</fullName>
    </submittedName>
</protein>
<dbReference type="EMBL" id="WJKJ01000154">
    <property type="protein sequence ID" value="MBD3364501.1"/>
    <property type="molecule type" value="Genomic_DNA"/>
</dbReference>
<name>A0A9D5K8V3_UNCW3</name>
<sequence length="65" mass="7980">MVKRYKRFRFFERLSMNRKVVATAYQRFSIRGSKIRMQNKQINIFCENIYARINGRSSRGRYPQL</sequence>
<accession>A0A9D5K8V3</accession>
<gene>
    <name evidence="1" type="ORF">GF359_04735</name>
</gene>
<evidence type="ECO:0000313" key="2">
    <source>
        <dbReference type="Proteomes" id="UP000630660"/>
    </source>
</evidence>
<dbReference type="AlphaFoldDB" id="A0A9D5K8V3"/>
<dbReference type="Proteomes" id="UP000630660">
    <property type="component" value="Unassembled WGS sequence"/>
</dbReference>
<evidence type="ECO:0000313" key="1">
    <source>
        <dbReference type="EMBL" id="MBD3364501.1"/>
    </source>
</evidence>
<reference evidence="1" key="1">
    <citation type="submission" date="2019-11" db="EMBL/GenBank/DDBJ databases">
        <title>Microbial mats filling the niche in hypersaline microbial mats.</title>
        <authorList>
            <person name="Wong H.L."/>
            <person name="Macleod F.I."/>
            <person name="White R.A. III"/>
            <person name="Burns B.P."/>
        </authorList>
    </citation>
    <scope>NUCLEOTIDE SEQUENCE</scope>
    <source>
        <strain evidence="1">Bin_327</strain>
    </source>
</reference>
<comment type="caution">
    <text evidence="1">The sequence shown here is derived from an EMBL/GenBank/DDBJ whole genome shotgun (WGS) entry which is preliminary data.</text>
</comment>
<organism evidence="1 2">
    <name type="scientific">candidate division WOR-3 bacterium</name>
    <dbReference type="NCBI Taxonomy" id="2052148"/>
    <lineage>
        <taxon>Bacteria</taxon>
        <taxon>Bacteria division WOR-3</taxon>
    </lineage>
</organism>